<reference evidence="2 3" key="2">
    <citation type="submission" date="2018-11" db="EMBL/GenBank/DDBJ databases">
        <authorList>
            <consortium name="Pathogen Informatics"/>
        </authorList>
    </citation>
    <scope>NUCLEOTIDE SEQUENCE [LARGE SCALE GENOMIC DNA]</scope>
    <source>
        <strain evidence="2 3">MHpl1</strain>
    </source>
</reference>
<reference evidence="4" key="1">
    <citation type="submission" date="2017-02" db="UniProtKB">
        <authorList>
            <consortium name="WormBaseParasite"/>
        </authorList>
    </citation>
    <scope>IDENTIFICATION</scope>
</reference>
<evidence type="ECO:0000313" key="4">
    <source>
        <dbReference type="WBParaSite" id="HPLM_0000284701-mRNA-1"/>
    </source>
</evidence>
<protein>
    <submittedName>
        <fullName evidence="4">DDE_Tnp_IS1595 domain-containing protein</fullName>
    </submittedName>
</protein>
<dbReference type="Proteomes" id="UP000268014">
    <property type="component" value="Unassembled WGS sequence"/>
</dbReference>
<organism evidence="4">
    <name type="scientific">Haemonchus placei</name>
    <name type="common">Barber's pole worm</name>
    <dbReference type="NCBI Taxonomy" id="6290"/>
    <lineage>
        <taxon>Eukaryota</taxon>
        <taxon>Metazoa</taxon>
        <taxon>Ecdysozoa</taxon>
        <taxon>Nematoda</taxon>
        <taxon>Chromadorea</taxon>
        <taxon>Rhabditida</taxon>
        <taxon>Rhabditina</taxon>
        <taxon>Rhabditomorpha</taxon>
        <taxon>Strongyloidea</taxon>
        <taxon>Trichostrongylidae</taxon>
        <taxon>Haemonchus</taxon>
    </lineage>
</organism>
<accession>A0A0N4VZX3</accession>
<evidence type="ECO:0000313" key="3">
    <source>
        <dbReference type="Proteomes" id="UP000268014"/>
    </source>
</evidence>
<dbReference type="NCBIfam" id="NF033547">
    <property type="entry name" value="transpos_IS1595"/>
    <property type="match status" value="1"/>
</dbReference>
<dbReference type="InterPro" id="IPR024445">
    <property type="entry name" value="Tnp_ISXO2-like"/>
</dbReference>
<evidence type="ECO:0000259" key="1">
    <source>
        <dbReference type="SMART" id="SM01126"/>
    </source>
</evidence>
<gene>
    <name evidence="2" type="ORF">HPLM_LOCUS2841</name>
</gene>
<keyword evidence="3" id="KW-1185">Reference proteome</keyword>
<dbReference type="SMART" id="SM01126">
    <property type="entry name" value="DDE_Tnp_IS1595"/>
    <property type="match status" value="1"/>
</dbReference>
<feature type="domain" description="ISXO2-like transposase" evidence="1">
    <location>
        <begin position="125"/>
        <end position="308"/>
    </location>
</feature>
<dbReference type="Pfam" id="PF12762">
    <property type="entry name" value="DDE_Tnp_IS1595"/>
    <property type="match status" value="1"/>
</dbReference>
<proteinExistence type="predicted"/>
<evidence type="ECO:0000313" key="2">
    <source>
        <dbReference type="EMBL" id="VDO17179.1"/>
    </source>
</evidence>
<name>A0A0N4VZX3_HAEPC</name>
<dbReference type="EMBL" id="UZAF01007153">
    <property type="protein sequence ID" value="VDO17179.1"/>
    <property type="molecule type" value="Genomic_DNA"/>
</dbReference>
<dbReference type="InterPro" id="IPR024442">
    <property type="entry name" value="Transposase_Zn_ribbon"/>
</dbReference>
<dbReference type="Pfam" id="PF12760">
    <property type="entry name" value="Zn_ribbon_IS1595"/>
    <property type="match status" value="1"/>
</dbReference>
<dbReference type="AlphaFoldDB" id="A0A0N4VZX3"/>
<dbReference type="WBParaSite" id="HPLM_0000284701-mRNA-1">
    <property type="protein sequence ID" value="HPLM_0000284701-mRNA-1"/>
    <property type="gene ID" value="HPLM_0000284701"/>
</dbReference>
<sequence length="351" mass="41231">MLLNQFDKRFPNDDSCIDYFRRIREPALPHCPKCGCANYNWAAGKQAFECKECRHRIPLTKGTVMEYSKQSLRSWFYTMHLMTSIKQVLSAKEVQHQLGMEQYPPVWLMMMKLRDIMGKRENIYQLSGEVELDEAFFPTKLDDEDRGKPLKRGAGSQRQTRVLVIAESKPIDNVLLEYLLRPKENTNEKISALLKKAKGQSVKKVVHYIKMFVIDDQKATTIDKIVGRNVSKFTTIVTDGSASHVNFERDFQGHEAHIEDNADEVVRNVLPWVHIIIGECRNGIAAIHKEVDKRFLQLYLNEYCWKFNRRFFRDSTDPRYDLFDRLVRITAIYKSDIMWRDYSKMSEEEDI</sequence>
<dbReference type="OrthoDB" id="2414648at2759"/>